<evidence type="ECO:0000313" key="5">
    <source>
        <dbReference type="EMBL" id="GGM36587.1"/>
    </source>
</evidence>
<comment type="cofactor">
    <cofactor evidence="1">
        <name>pyridoxal 5'-phosphate</name>
        <dbReference type="ChEBI" id="CHEBI:597326"/>
    </cofactor>
</comment>
<dbReference type="EMBL" id="BMPI01000020">
    <property type="protein sequence ID" value="GGM36587.1"/>
    <property type="molecule type" value="Genomic_DNA"/>
</dbReference>
<evidence type="ECO:0000256" key="4">
    <source>
        <dbReference type="SAM" id="MobiDB-lite"/>
    </source>
</evidence>
<dbReference type="InterPro" id="IPR015424">
    <property type="entry name" value="PyrdxlP-dep_Trfase"/>
</dbReference>
<comment type="similarity">
    <text evidence="3">Belongs to the class-III pyridoxal-phosphate-dependent aminotransferase family.</text>
</comment>
<dbReference type="InterPro" id="IPR015421">
    <property type="entry name" value="PyrdxlP-dep_Trfase_major"/>
</dbReference>
<dbReference type="GO" id="GO:0030170">
    <property type="term" value="F:pyridoxal phosphate binding"/>
    <property type="evidence" value="ECO:0007669"/>
    <property type="project" value="InterPro"/>
</dbReference>
<gene>
    <name evidence="5" type="ORF">GCM10007977_042600</name>
</gene>
<accession>A0A917TT29</accession>
<sequence length="452" mass="47574">MTIIDSRLVRRAEHVFPGGSINDFSLPADRGIVVDRADGVDLWDSTGKHYVDFLLGSGPLVLGHGHPAIVRAIAEQASRGSTYYLPNRPAVELAEQICHFVPCAESVRYCSDGSEAVFYALRVARAHTGRTKILKFEGGFHGHTDYALQSFVPTGAPRYPTAFSDSLGIPDAVSDTVLVVPYNDISAVEAVVAEHGDAIAAILAEPVQRGICAAPGFLASLRAVADRIGALLIFDEVVTGFRLDMGGAQSLFRVTPDLCALGKAMSGGTALACVAGRGDIMDWFAPSMAPRGVYMSGTLNGNPLGCAAGLAAVNVMHEIDGCGIITDLGKQLQAGLSDVFTDAGVAAAPIGVPAFTDVVFGRSEVRNYRDYIDSDRQAAIEFGSRMLAKGFLIRPGSKIYLSAVHTSAHIEAFVSAAAEVTAQMRGEGLLAEASTGVLPNTGQPHDENLTRA</sequence>
<dbReference type="Pfam" id="PF00202">
    <property type="entry name" value="Aminotran_3"/>
    <property type="match status" value="1"/>
</dbReference>
<dbReference type="Gene3D" id="3.40.640.10">
    <property type="entry name" value="Type I PLP-dependent aspartate aminotransferase-like (Major domain)"/>
    <property type="match status" value="1"/>
</dbReference>
<dbReference type="Proteomes" id="UP000642070">
    <property type="component" value="Unassembled WGS sequence"/>
</dbReference>
<reference evidence="5" key="1">
    <citation type="journal article" date="2014" name="Int. J. Syst. Evol. Microbiol.">
        <title>Complete genome sequence of Corynebacterium casei LMG S-19264T (=DSM 44701T), isolated from a smear-ripened cheese.</title>
        <authorList>
            <consortium name="US DOE Joint Genome Institute (JGI-PGF)"/>
            <person name="Walter F."/>
            <person name="Albersmeier A."/>
            <person name="Kalinowski J."/>
            <person name="Ruckert C."/>
        </authorList>
    </citation>
    <scope>NUCLEOTIDE SEQUENCE</scope>
    <source>
        <strain evidence="5">JCM 19831</strain>
    </source>
</reference>
<evidence type="ECO:0000313" key="6">
    <source>
        <dbReference type="Proteomes" id="UP000642070"/>
    </source>
</evidence>
<evidence type="ECO:0000256" key="3">
    <source>
        <dbReference type="RuleBase" id="RU003560"/>
    </source>
</evidence>
<keyword evidence="6" id="KW-1185">Reference proteome</keyword>
<keyword evidence="5" id="KW-0032">Aminotransferase</keyword>
<dbReference type="AlphaFoldDB" id="A0A917TT29"/>
<name>A0A917TT29_9ACTN</name>
<keyword evidence="5" id="KW-0808">Transferase</keyword>
<dbReference type="CDD" id="cd00610">
    <property type="entry name" value="OAT_like"/>
    <property type="match status" value="1"/>
</dbReference>
<feature type="region of interest" description="Disordered" evidence="4">
    <location>
        <begin position="433"/>
        <end position="452"/>
    </location>
</feature>
<dbReference type="SUPFAM" id="SSF53383">
    <property type="entry name" value="PLP-dependent transferases"/>
    <property type="match status" value="1"/>
</dbReference>
<dbReference type="InterPro" id="IPR015422">
    <property type="entry name" value="PyrdxlP-dep_Trfase_small"/>
</dbReference>
<dbReference type="GO" id="GO:0008483">
    <property type="term" value="F:transaminase activity"/>
    <property type="evidence" value="ECO:0007669"/>
    <property type="project" value="UniProtKB-KW"/>
</dbReference>
<evidence type="ECO:0000256" key="1">
    <source>
        <dbReference type="ARBA" id="ARBA00001933"/>
    </source>
</evidence>
<dbReference type="PANTHER" id="PTHR43713">
    <property type="entry name" value="GLUTAMATE-1-SEMIALDEHYDE 2,1-AMINOMUTASE"/>
    <property type="match status" value="1"/>
</dbReference>
<proteinExistence type="inferred from homology"/>
<comment type="caution">
    <text evidence="5">The sequence shown here is derived from an EMBL/GenBank/DDBJ whole genome shotgun (WGS) entry which is preliminary data.</text>
</comment>
<dbReference type="InterPro" id="IPR005814">
    <property type="entry name" value="Aminotrans_3"/>
</dbReference>
<dbReference type="RefSeq" id="WP_190251654.1">
    <property type="nucleotide sequence ID" value="NZ_BMPI01000020.1"/>
</dbReference>
<keyword evidence="2 3" id="KW-0663">Pyridoxal phosphate</keyword>
<dbReference type="PANTHER" id="PTHR43713:SF3">
    <property type="entry name" value="GLUTAMATE-1-SEMIALDEHYDE 2,1-AMINOMUTASE 1, CHLOROPLASTIC-RELATED"/>
    <property type="match status" value="1"/>
</dbReference>
<reference evidence="5" key="2">
    <citation type="submission" date="2020-09" db="EMBL/GenBank/DDBJ databases">
        <authorList>
            <person name="Sun Q."/>
            <person name="Ohkuma M."/>
        </authorList>
    </citation>
    <scope>NUCLEOTIDE SEQUENCE</scope>
    <source>
        <strain evidence="5">JCM 19831</strain>
    </source>
</reference>
<evidence type="ECO:0000256" key="2">
    <source>
        <dbReference type="ARBA" id="ARBA00022898"/>
    </source>
</evidence>
<dbReference type="Gene3D" id="3.90.1150.10">
    <property type="entry name" value="Aspartate Aminotransferase, domain 1"/>
    <property type="match status" value="1"/>
</dbReference>
<organism evidence="5 6">
    <name type="scientific">Dactylosporangium sucinum</name>
    <dbReference type="NCBI Taxonomy" id="1424081"/>
    <lineage>
        <taxon>Bacteria</taxon>
        <taxon>Bacillati</taxon>
        <taxon>Actinomycetota</taxon>
        <taxon>Actinomycetes</taxon>
        <taxon>Micromonosporales</taxon>
        <taxon>Micromonosporaceae</taxon>
        <taxon>Dactylosporangium</taxon>
    </lineage>
</organism>
<protein>
    <submittedName>
        <fullName evidence="5">Aspartate aminotransferase family protein</fullName>
    </submittedName>
</protein>